<name>A0A182IK89_ANOAO</name>
<dbReference type="VEuPathDB" id="VectorBase:AATE000741"/>
<accession>A0A182IK89</accession>
<dbReference type="AlphaFoldDB" id="A0A182IK89"/>
<reference evidence="1" key="1">
    <citation type="submission" date="2022-08" db="UniProtKB">
        <authorList>
            <consortium name="EnsemblMetazoa"/>
        </authorList>
    </citation>
    <scope>IDENTIFICATION</scope>
    <source>
        <strain evidence="1">EBRO</strain>
    </source>
</reference>
<organism evidence="1">
    <name type="scientific">Anopheles atroparvus</name>
    <name type="common">European mosquito</name>
    <dbReference type="NCBI Taxonomy" id="41427"/>
    <lineage>
        <taxon>Eukaryota</taxon>
        <taxon>Metazoa</taxon>
        <taxon>Ecdysozoa</taxon>
        <taxon>Arthropoda</taxon>
        <taxon>Hexapoda</taxon>
        <taxon>Insecta</taxon>
        <taxon>Pterygota</taxon>
        <taxon>Neoptera</taxon>
        <taxon>Endopterygota</taxon>
        <taxon>Diptera</taxon>
        <taxon>Nematocera</taxon>
        <taxon>Culicoidea</taxon>
        <taxon>Culicidae</taxon>
        <taxon>Anophelinae</taxon>
        <taxon>Anopheles</taxon>
    </lineage>
</organism>
<dbReference type="EnsemblMetazoa" id="AATE000741-RA">
    <property type="protein sequence ID" value="AATE000741-PA.1"/>
    <property type="gene ID" value="AATE000741"/>
</dbReference>
<evidence type="ECO:0000313" key="1">
    <source>
        <dbReference type="EnsemblMetazoa" id="AATE000741-PA.1"/>
    </source>
</evidence>
<sequence>MELLPWESAAAATASVVEGAAYTGTAGGFVGTGLLWYITCGSASRSWSGALLGPKRSYFTVVYSTNELAGMAVVPFGPFCMYCLRKRSASCTKSWGVCSSVGPRLITYAPIRGLGLVELTDRPTVVMPESSTVVRLFFFKRCTILLTLRNSSSVYGVLVVSRLVAAPVAFAPPDPLARDLLPEAAAIREPREPPP</sequence>
<protein>
    <submittedName>
        <fullName evidence="1">Uncharacterized protein</fullName>
    </submittedName>
</protein>
<proteinExistence type="predicted"/>